<name>A0A3S5CGF7_9PLAT</name>
<reference evidence="1" key="1">
    <citation type="submission" date="2018-11" db="EMBL/GenBank/DDBJ databases">
        <authorList>
            <consortium name="Pathogen Informatics"/>
        </authorList>
    </citation>
    <scope>NUCLEOTIDE SEQUENCE</scope>
</reference>
<comment type="caution">
    <text evidence="1">The sequence shown here is derived from an EMBL/GenBank/DDBJ whole genome shotgun (WGS) entry which is preliminary data.</text>
</comment>
<organism evidence="1 2">
    <name type="scientific">Protopolystoma xenopodis</name>
    <dbReference type="NCBI Taxonomy" id="117903"/>
    <lineage>
        <taxon>Eukaryota</taxon>
        <taxon>Metazoa</taxon>
        <taxon>Spiralia</taxon>
        <taxon>Lophotrochozoa</taxon>
        <taxon>Platyhelminthes</taxon>
        <taxon>Monogenea</taxon>
        <taxon>Polyopisthocotylea</taxon>
        <taxon>Polystomatidea</taxon>
        <taxon>Polystomatidae</taxon>
        <taxon>Protopolystoma</taxon>
    </lineage>
</organism>
<accession>A0A3S5CGF7</accession>
<proteinExistence type="predicted"/>
<keyword evidence="2" id="KW-1185">Reference proteome</keyword>
<sequence length="73" mass="8659">MTHYIGQWTSYNQALTFLVRDPKHRARAKDIAMSDGRLFINRRESGRRLTREEIKEKEDAILKEIILSTVDLR</sequence>
<evidence type="ECO:0000313" key="2">
    <source>
        <dbReference type="Proteomes" id="UP000784294"/>
    </source>
</evidence>
<dbReference type="EMBL" id="CAAALY010040132">
    <property type="protein sequence ID" value="VEL19110.1"/>
    <property type="molecule type" value="Genomic_DNA"/>
</dbReference>
<dbReference type="Proteomes" id="UP000784294">
    <property type="component" value="Unassembled WGS sequence"/>
</dbReference>
<dbReference type="OrthoDB" id="6283030at2759"/>
<protein>
    <submittedName>
        <fullName evidence="1">Uncharacterized protein</fullName>
    </submittedName>
</protein>
<evidence type="ECO:0000313" key="1">
    <source>
        <dbReference type="EMBL" id="VEL19110.1"/>
    </source>
</evidence>
<dbReference type="AlphaFoldDB" id="A0A3S5CGF7"/>
<gene>
    <name evidence="1" type="ORF">PXEA_LOCUS12550</name>
</gene>